<dbReference type="InterPro" id="IPR004841">
    <property type="entry name" value="AA-permease/SLC12A_dom"/>
</dbReference>
<feature type="transmembrane region" description="Helical" evidence="8">
    <location>
        <begin position="107"/>
        <end position="128"/>
    </location>
</feature>
<dbReference type="GO" id="GO:0055085">
    <property type="term" value="P:transmembrane transport"/>
    <property type="evidence" value="ECO:0007669"/>
    <property type="project" value="InterPro"/>
</dbReference>
<protein>
    <submittedName>
        <fullName evidence="10">APC family amino acid-polyamine-organocation transporter</fullName>
    </submittedName>
</protein>
<keyword evidence="6 8" id="KW-1133">Transmembrane helix</keyword>
<evidence type="ECO:0000256" key="5">
    <source>
        <dbReference type="ARBA" id="ARBA00022970"/>
    </source>
</evidence>
<evidence type="ECO:0000256" key="3">
    <source>
        <dbReference type="ARBA" id="ARBA00022475"/>
    </source>
</evidence>
<evidence type="ECO:0000313" key="11">
    <source>
        <dbReference type="Proteomes" id="UP000051248"/>
    </source>
</evidence>
<dbReference type="PANTHER" id="PTHR43495:SF2">
    <property type="entry name" value="D-SERINE_D-ALANINE_GLYCINE TRANSPORTER"/>
    <property type="match status" value="1"/>
</dbReference>
<dbReference type="PANTHER" id="PTHR43495">
    <property type="entry name" value="GABA PERMEASE"/>
    <property type="match status" value="1"/>
</dbReference>
<dbReference type="eggNOG" id="COG1113">
    <property type="taxonomic scope" value="Bacteria"/>
</dbReference>
<dbReference type="Pfam" id="PF00324">
    <property type="entry name" value="AA_permease"/>
    <property type="match status" value="1"/>
</dbReference>
<feature type="transmembrane region" description="Helical" evidence="8">
    <location>
        <begin position="29"/>
        <end position="50"/>
    </location>
</feature>
<reference evidence="10 11" key="1">
    <citation type="journal article" date="2015" name="Genome Announc.">
        <title>Expanding the biotechnology potential of lactobacilli through comparative genomics of 213 strains and associated genera.</title>
        <authorList>
            <person name="Sun Z."/>
            <person name="Harris H.M."/>
            <person name="McCann A."/>
            <person name="Guo C."/>
            <person name="Argimon S."/>
            <person name="Zhang W."/>
            <person name="Yang X."/>
            <person name="Jeffery I.B."/>
            <person name="Cooney J.C."/>
            <person name="Kagawa T.F."/>
            <person name="Liu W."/>
            <person name="Song Y."/>
            <person name="Salvetti E."/>
            <person name="Wrobel A."/>
            <person name="Rasinkangas P."/>
            <person name="Parkhill J."/>
            <person name="Rea M.C."/>
            <person name="O'Sullivan O."/>
            <person name="Ritari J."/>
            <person name="Douillard F.P."/>
            <person name="Paul Ross R."/>
            <person name="Yang R."/>
            <person name="Briner A.E."/>
            <person name="Felis G.E."/>
            <person name="de Vos W.M."/>
            <person name="Barrangou R."/>
            <person name="Klaenhammer T.R."/>
            <person name="Caufield P.W."/>
            <person name="Cui Y."/>
            <person name="Zhang H."/>
            <person name="O'Toole P.W."/>
        </authorList>
    </citation>
    <scope>NUCLEOTIDE SEQUENCE [LARGE SCALE GENOMIC DNA]</scope>
    <source>
        <strain evidence="10 11">DSM 19682</strain>
    </source>
</reference>
<dbReference type="FunFam" id="1.20.1740.10:FF:000001">
    <property type="entry name" value="Amino acid permease"/>
    <property type="match status" value="1"/>
</dbReference>
<dbReference type="AlphaFoldDB" id="A0A0R1KNI0"/>
<evidence type="ECO:0000256" key="8">
    <source>
        <dbReference type="SAM" id="Phobius"/>
    </source>
</evidence>
<name>A0A0R1KNI0_9LACO</name>
<feature type="transmembrane region" description="Helical" evidence="8">
    <location>
        <begin position="407"/>
        <end position="424"/>
    </location>
</feature>
<organism evidence="10 11">
    <name type="scientific">Companilactobacillus nodensis DSM 19682 = JCM 14932 = NBRC 107160</name>
    <dbReference type="NCBI Taxonomy" id="1423775"/>
    <lineage>
        <taxon>Bacteria</taxon>
        <taxon>Bacillati</taxon>
        <taxon>Bacillota</taxon>
        <taxon>Bacilli</taxon>
        <taxon>Lactobacillales</taxon>
        <taxon>Lactobacillaceae</taxon>
        <taxon>Companilactobacillus</taxon>
    </lineage>
</organism>
<gene>
    <name evidence="10" type="ORF">FD03_GL000989</name>
</gene>
<feature type="transmembrane region" description="Helical" evidence="8">
    <location>
        <begin position="253"/>
        <end position="280"/>
    </location>
</feature>
<proteinExistence type="predicted"/>
<feature type="transmembrane region" description="Helical" evidence="8">
    <location>
        <begin position="313"/>
        <end position="334"/>
    </location>
</feature>
<accession>A0A0R1KNI0</accession>
<evidence type="ECO:0000313" key="10">
    <source>
        <dbReference type="EMBL" id="KRK80855.1"/>
    </source>
</evidence>
<feature type="transmembrane region" description="Helical" evidence="8">
    <location>
        <begin position="340"/>
        <end position="361"/>
    </location>
</feature>
<feature type="domain" description="Amino acid permease/ SLC12A" evidence="9">
    <location>
        <begin position="1"/>
        <end position="427"/>
    </location>
</feature>
<dbReference type="Gene3D" id="1.20.1740.10">
    <property type="entry name" value="Amino acid/polyamine transporter I"/>
    <property type="match status" value="1"/>
</dbReference>
<dbReference type="GO" id="GO:0005886">
    <property type="term" value="C:plasma membrane"/>
    <property type="evidence" value="ECO:0007669"/>
    <property type="project" value="UniProtKB-SubCell"/>
</dbReference>
<dbReference type="EMBL" id="AZDZ01000002">
    <property type="protein sequence ID" value="KRK80855.1"/>
    <property type="molecule type" value="Genomic_DNA"/>
</dbReference>
<keyword evidence="3" id="KW-1003">Cell membrane</keyword>
<feature type="transmembrane region" description="Helical" evidence="8">
    <location>
        <begin position="382"/>
        <end position="401"/>
    </location>
</feature>
<evidence type="ECO:0000256" key="6">
    <source>
        <dbReference type="ARBA" id="ARBA00022989"/>
    </source>
</evidence>
<comment type="caution">
    <text evidence="10">The sequence shown here is derived from an EMBL/GenBank/DDBJ whole genome shotgun (WGS) entry which is preliminary data.</text>
</comment>
<feature type="transmembrane region" description="Helical" evidence="8">
    <location>
        <begin position="222"/>
        <end position="241"/>
    </location>
</feature>
<dbReference type="PIRSF" id="PIRSF006060">
    <property type="entry name" value="AA_transporter"/>
    <property type="match status" value="1"/>
</dbReference>
<evidence type="ECO:0000256" key="4">
    <source>
        <dbReference type="ARBA" id="ARBA00022692"/>
    </source>
</evidence>
<keyword evidence="2" id="KW-0813">Transport</keyword>
<keyword evidence="4 8" id="KW-0812">Transmembrane</keyword>
<dbReference type="PATRIC" id="fig|1423775.4.peg.1017"/>
<dbReference type="GO" id="GO:0006865">
    <property type="term" value="P:amino acid transport"/>
    <property type="evidence" value="ECO:0007669"/>
    <property type="project" value="UniProtKB-KW"/>
</dbReference>
<keyword evidence="11" id="KW-1185">Reference proteome</keyword>
<sequence length="428" mass="47163">MIAIGGAIGTGLFLGSGEAIHKSGPSIIFSYLITGLFCFFMMRAIGELLLSDTSKHSFLDFIRIYLGDRFEFVTGWAYWFCWITLAMADLTATGIYVKYWFPQVPQWATALTVLVILFAINFVNVKLFGEMESSFSMIKVIAIIVLVIVGFAMAIFHMPVSGGHASFANLVNHGGLFPTGLTGFLLSFQMVVFAFVGIEMVGITAGETDNPEINLPKAINSVPIRIGLFYVGSMIAIMAVYPWNNITTDASPFVQVFSGIGIKSAAGILNFVVLTAALSATNSCLFSTSRTLYSLSIKGNAPKKMAMVGRNGVPVWALMFSGAALLVIVLMNYFMPASVFSLISTVSTINFIVVWIVLLWTHVVYRHRTKSLSAYQMPGYPYTNYLSLAFFIGILVLLVIIKQTRMAMIFTALFWIVLVFIYNMRKKV</sequence>
<evidence type="ECO:0000256" key="1">
    <source>
        <dbReference type="ARBA" id="ARBA00004651"/>
    </source>
</evidence>
<dbReference type="Proteomes" id="UP000051248">
    <property type="component" value="Unassembled WGS sequence"/>
</dbReference>
<keyword evidence="5" id="KW-0029">Amino-acid transport</keyword>
<feature type="transmembrane region" description="Helical" evidence="8">
    <location>
        <begin position="76"/>
        <end position="101"/>
    </location>
</feature>
<comment type="subcellular location">
    <subcellularLocation>
        <location evidence="1">Cell membrane</location>
        <topology evidence="1">Multi-pass membrane protein</topology>
    </subcellularLocation>
</comment>
<evidence type="ECO:0000256" key="7">
    <source>
        <dbReference type="ARBA" id="ARBA00023136"/>
    </source>
</evidence>
<keyword evidence="7 8" id="KW-0472">Membrane</keyword>
<feature type="transmembrane region" description="Helical" evidence="8">
    <location>
        <begin position="140"/>
        <end position="160"/>
    </location>
</feature>
<evidence type="ECO:0000256" key="2">
    <source>
        <dbReference type="ARBA" id="ARBA00022448"/>
    </source>
</evidence>
<feature type="transmembrane region" description="Helical" evidence="8">
    <location>
        <begin position="180"/>
        <end position="201"/>
    </location>
</feature>
<evidence type="ECO:0000259" key="9">
    <source>
        <dbReference type="Pfam" id="PF00324"/>
    </source>
</evidence>